<feature type="transmembrane region" description="Helical" evidence="5">
    <location>
        <begin position="345"/>
        <end position="367"/>
    </location>
</feature>
<protein>
    <submittedName>
        <fullName evidence="7">O-antigen ligase</fullName>
    </submittedName>
</protein>
<dbReference type="GO" id="GO:0016874">
    <property type="term" value="F:ligase activity"/>
    <property type="evidence" value="ECO:0007669"/>
    <property type="project" value="UniProtKB-KW"/>
</dbReference>
<comment type="subcellular location">
    <subcellularLocation>
        <location evidence="1">Membrane</location>
        <topology evidence="1">Multi-pass membrane protein</topology>
    </subcellularLocation>
</comment>
<feature type="transmembrane region" description="Helical" evidence="5">
    <location>
        <begin position="71"/>
        <end position="91"/>
    </location>
</feature>
<proteinExistence type="predicted"/>
<feature type="transmembrane region" description="Helical" evidence="5">
    <location>
        <begin position="30"/>
        <end position="50"/>
    </location>
</feature>
<dbReference type="InterPro" id="IPR051533">
    <property type="entry name" value="WaaL-like"/>
</dbReference>
<dbReference type="OrthoDB" id="8050531at2"/>
<keyword evidence="8" id="KW-1185">Reference proteome</keyword>
<keyword evidence="2 5" id="KW-0812">Transmembrane</keyword>
<feature type="transmembrane region" description="Helical" evidence="5">
    <location>
        <begin position="97"/>
        <end position="114"/>
    </location>
</feature>
<name>A0A1N7LUC2_9PROT</name>
<dbReference type="RefSeq" id="WP_076400317.1">
    <property type="nucleotide sequence ID" value="NZ_FTOA01000003.1"/>
</dbReference>
<keyword evidence="7" id="KW-0436">Ligase</keyword>
<evidence type="ECO:0000256" key="5">
    <source>
        <dbReference type="SAM" id="Phobius"/>
    </source>
</evidence>
<evidence type="ECO:0000256" key="1">
    <source>
        <dbReference type="ARBA" id="ARBA00004141"/>
    </source>
</evidence>
<accession>A0A1N7LUC2</accession>
<dbReference type="STRING" id="80876.SAMN05421779_103561"/>
<keyword evidence="4 5" id="KW-0472">Membrane</keyword>
<evidence type="ECO:0000313" key="7">
    <source>
        <dbReference type="EMBL" id="SIS77455.1"/>
    </source>
</evidence>
<reference evidence="7 8" key="1">
    <citation type="submission" date="2017-01" db="EMBL/GenBank/DDBJ databases">
        <authorList>
            <person name="Mah S.A."/>
            <person name="Swanson W.J."/>
            <person name="Moy G.W."/>
            <person name="Vacquier V.D."/>
        </authorList>
    </citation>
    <scope>NUCLEOTIDE SEQUENCE [LARGE SCALE GENOMIC DNA]</scope>
    <source>
        <strain evidence="7 8">DSM 11589</strain>
    </source>
</reference>
<feature type="transmembrane region" description="Helical" evidence="5">
    <location>
        <begin position="242"/>
        <end position="262"/>
    </location>
</feature>
<feature type="transmembrane region" description="Helical" evidence="5">
    <location>
        <begin position="219"/>
        <end position="237"/>
    </location>
</feature>
<evidence type="ECO:0000256" key="2">
    <source>
        <dbReference type="ARBA" id="ARBA00022692"/>
    </source>
</evidence>
<dbReference type="GO" id="GO:0016020">
    <property type="term" value="C:membrane"/>
    <property type="evidence" value="ECO:0007669"/>
    <property type="project" value="UniProtKB-SubCell"/>
</dbReference>
<feature type="transmembrane region" description="Helical" evidence="5">
    <location>
        <begin position="126"/>
        <end position="145"/>
    </location>
</feature>
<dbReference type="Proteomes" id="UP000185678">
    <property type="component" value="Unassembled WGS sequence"/>
</dbReference>
<feature type="transmembrane region" description="Helical" evidence="5">
    <location>
        <begin position="197"/>
        <end position="213"/>
    </location>
</feature>
<evidence type="ECO:0000259" key="6">
    <source>
        <dbReference type="Pfam" id="PF04932"/>
    </source>
</evidence>
<dbReference type="AlphaFoldDB" id="A0A1N7LUC2"/>
<evidence type="ECO:0000313" key="8">
    <source>
        <dbReference type="Proteomes" id="UP000185678"/>
    </source>
</evidence>
<dbReference type="PANTHER" id="PTHR37422:SF17">
    <property type="entry name" value="O-ANTIGEN LIGASE"/>
    <property type="match status" value="1"/>
</dbReference>
<dbReference type="EMBL" id="FTOA01000003">
    <property type="protein sequence ID" value="SIS77455.1"/>
    <property type="molecule type" value="Genomic_DNA"/>
</dbReference>
<evidence type="ECO:0000256" key="3">
    <source>
        <dbReference type="ARBA" id="ARBA00022989"/>
    </source>
</evidence>
<gene>
    <name evidence="7" type="ORF">SAMN05421779_103561</name>
</gene>
<dbReference type="Pfam" id="PF04932">
    <property type="entry name" value="Wzy_C"/>
    <property type="match status" value="1"/>
</dbReference>
<keyword evidence="3 5" id="KW-1133">Transmembrane helix</keyword>
<evidence type="ECO:0000256" key="4">
    <source>
        <dbReference type="ARBA" id="ARBA00023136"/>
    </source>
</evidence>
<sequence>MACVCDGSPAIKWFSLPRHWVVVPAFSAPIIAYLAPLGLWAPLLAMLLLVSWDLTRDQDLRRSMRNTSLPLAGLLALALPLLGLATAPWSLLPGFTAQRSLAVLIQMVSLLLLLRWQSTWPQRWRWTMVLTAGLSATGIATLTYLDFSLGSPIARLLHGDAHYIIEGGSLSRGAALHGFLVLPSSYAALCLWRSKRGWLLAATLLILNIALLARNANDTAYFALLIGGILWLLVGILPQIRWVVPILAATLILAMPLLVAPLQQATYCTLIHKAPSLAHRLGIWNTVAPLIAEHPLFGWGLDNARAAPGGKVSLELRACDANGQPTGKIEVIGESIPLHPHNGALDLWFCLGAAGAISAAGAVALALTHRLRQLRGQRWPSAITVAVSAQLGLTALISYGLWQAWFISALSFSCMSIAAITEPSPVGETRR</sequence>
<dbReference type="PANTHER" id="PTHR37422">
    <property type="entry name" value="TEICHURONIC ACID BIOSYNTHESIS PROTEIN TUAE"/>
    <property type="match status" value="1"/>
</dbReference>
<feature type="transmembrane region" description="Helical" evidence="5">
    <location>
        <begin position="174"/>
        <end position="192"/>
    </location>
</feature>
<dbReference type="InterPro" id="IPR007016">
    <property type="entry name" value="O-antigen_ligase-rel_domated"/>
</dbReference>
<feature type="domain" description="O-antigen ligase-related" evidence="6">
    <location>
        <begin position="205"/>
        <end position="357"/>
    </location>
</feature>
<organism evidence="7 8">
    <name type="scientific">Insolitispirillum peregrinum</name>
    <dbReference type="NCBI Taxonomy" id="80876"/>
    <lineage>
        <taxon>Bacteria</taxon>
        <taxon>Pseudomonadati</taxon>
        <taxon>Pseudomonadota</taxon>
        <taxon>Alphaproteobacteria</taxon>
        <taxon>Rhodospirillales</taxon>
        <taxon>Novispirillaceae</taxon>
        <taxon>Insolitispirillum</taxon>
    </lineage>
</organism>
<feature type="transmembrane region" description="Helical" evidence="5">
    <location>
        <begin position="379"/>
        <end position="398"/>
    </location>
</feature>